<evidence type="ECO:0000256" key="1">
    <source>
        <dbReference type="ARBA" id="ARBA00022450"/>
    </source>
</evidence>
<proteinExistence type="predicted"/>
<dbReference type="SUPFAM" id="SSF53901">
    <property type="entry name" value="Thiolase-like"/>
    <property type="match status" value="1"/>
</dbReference>
<evidence type="ECO:0000256" key="3">
    <source>
        <dbReference type="ARBA" id="ARBA00022679"/>
    </source>
</evidence>
<dbReference type="Gene3D" id="3.10.129.110">
    <property type="entry name" value="Polyketide synthase dehydratase"/>
    <property type="match status" value="1"/>
</dbReference>
<dbReference type="Gene3D" id="3.40.366.10">
    <property type="entry name" value="Malonyl-Coenzyme A Acyl Carrier Protein, domain 2"/>
    <property type="match status" value="1"/>
</dbReference>
<dbReference type="InterPro" id="IPR049490">
    <property type="entry name" value="C883_1060-like_KR_N"/>
</dbReference>
<keyword evidence="10" id="KW-1185">Reference proteome</keyword>
<evidence type="ECO:0000259" key="7">
    <source>
        <dbReference type="PROSITE" id="PS52004"/>
    </source>
</evidence>
<dbReference type="Pfam" id="PF21394">
    <property type="entry name" value="Beta-ketacyl_N"/>
    <property type="match status" value="1"/>
</dbReference>
<dbReference type="Pfam" id="PF16197">
    <property type="entry name" value="KAsynt_C_assoc"/>
    <property type="match status" value="1"/>
</dbReference>
<dbReference type="Gene3D" id="1.10.1200.10">
    <property type="entry name" value="ACP-like"/>
    <property type="match status" value="1"/>
</dbReference>
<organism evidence="9 10">
    <name type="scientific">Pyxidicoccus fallax</name>
    <dbReference type="NCBI Taxonomy" id="394095"/>
    <lineage>
        <taxon>Bacteria</taxon>
        <taxon>Pseudomonadati</taxon>
        <taxon>Myxococcota</taxon>
        <taxon>Myxococcia</taxon>
        <taxon>Myxococcales</taxon>
        <taxon>Cystobacterineae</taxon>
        <taxon>Myxococcaceae</taxon>
        <taxon>Pyxidicoccus</taxon>
    </lineage>
</organism>
<dbReference type="Proteomes" id="UP000518300">
    <property type="component" value="Unassembled WGS sequence"/>
</dbReference>
<dbReference type="PROSITE" id="PS52019">
    <property type="entry name" value="PKS_MFAS_DH"/>
    <property type="match status" value="1"/>
</dbReference>
<evidence type="ECO:0000256" key="4">
    <source>
        <dbReference type="ARBA" id="ARBA00054155"/>
    </source>
</evidence>
<dbReference type="PROSITE" id="PS50075">
    <property type="entry name" value="CARRIER"/>
    <property type="match status" value="1"/>
</dbReference>
<dbReference type="Gene3D" id="3.40.47.10">
    <property type="match status" value="1"/>
</dbReference>
<feature type="domain" description="Ketosynthase family 3 (KS3)" evidence="7">
    <location>
        <begin position="1"/>
        <end position="419"/>
    </location>
</feature>
<dbReference type="SMART" id="SM00823">
    <property type="entry name" value="PKS_PP"/>
    <property type="match status" value="1"/>
</dbReference>
<dbReference type="InterPro" id="IPR020807">
    <property type="entry name" value="PKS_DH"/>
</dbReference>
<dbReference type="InterPro" id="IPR014031">
    <property type="entry name" value="Ketoacyl_synth_C"/>
</dbReference>
<dbReference type="InterPro" id="IPR014030">
    <property type="entry name" value="Ketoacyl_synth_N"/>
</dbReference>
<feature type="active site" description="Proton acceptor; for dehydratase activity" evidence="5">
    <location>
        <position position="915"/>
    </location>
</feature>
<evidence type="ECO:0000313" key="10">
    <source>
        <dbReference type="Proteomes" id="UP000518300"/>
    </source>
</evidence>
<dbReference type="Pfam" id="PF00698">
    <property type="entry name" value="Acyl_transf_1"/>
    <property type="match status" value="1"/>
</dbReference>
<dbReference type="InterPro" id="IPR006162">
    <property type="entry name" value="Ppantetheine_attach_site"/>
</dbReference>
<dbReference type="CDD" id="cd00833">
    <property type="entry name" value="PKS"/>
    <property type="match status" value="1"/>
</dbReference>
<dbReference type="InterPro" id="IPR049552">
    <property type="entry name" value="PKS_DH_N"/>
</dbReference>
<dbReference type="SUPFAM" id="SSF47336">
    <property type="entry name" value="ACP-like"/>
    <property type="match status" value="1"/>
</dbReference>
<feature type="region of interest" description="N-terminal hotdog fold" evidence="5">
    <location>
        <begin position="886"/>
        <end position="1005"/>
    </location>
</feature>
<dbReference type="Pfam" id="PF02801">
    <property type="entry name" value="Ketoacyl-synt_C"/>
    <property type="match status" value="1"/>
</dbReference>
<comment type="function">
    <text evidence="4">Involved in production of the polyketide antibiotic thailandamide.</text>
</comment>
<dbReference type="SMART" id="SM00827">
    <property type="entry name" value="PKS_AT"/>
    <property type="match status" value="1"/>
</dbReference>
<dbReference type="InterPro" id="IPR016039">
    <property type="entry name" value="Thiolase-like"/>
</dbReference>
<dbReference type="Pfam" id="PF14765">
    <property type="entry name" value="PS-DH"/>
    <property type="match status" value="1"/>
</dbReference>
<protein>
    <submittedName>
        <fullName evidence="9">Type I polyketide synthase</fullName>
    </submittedName>
</protein>
<evidence type="ECO:0000313" key="9">
    <source>
        <dbReference type="EMBL" id="NMO16194.1"/>
    </source>
</evidence>
<dbReference type="Pfam" id="PF00550">
    <property type="entry name" value="PP-binding"/>
    <property type="match status" value="1"/>
</dbReference>
<gene>
    <name evidence="9" type="ORF">HG543_15240</name>
</gene>
<dbReference type="InterPro" id="IPR057326">
    <property type="entry name" value="KR_dom"/>
</dbReference>
<dbReference type="Pfam" id="PF00109">
    <property type="entry name" value="ketoacyl-synt"/>
    <property type="match status" value="1"/>
</dbReference>
<dbReference type="PANTHER" id="PTHR43775">
    <property type="entry name" value="FATTY ACID SYNTHASE"/>
    <property type="match status" value="1"/>
</dbReference>
<feature type="region of interest" description="C-terminal hotdog fold" evidence="5">
    <location>
        <begin position="1021"/>
        <end position="1164"/>
    </location>
</feature>
<dbReference type="SUPFAM" id="SSF55048">
    <property type="entry name" value="Probable ACP-binding domain of malonyl-CoA ACP transacylase"/>
    <property type="match status" value="1"/>
</dbReference>
<dbReference type="InterPro" id="IPR001227">
    <property type="entry name" value="Ac_transferase_dom_sf"/>
</dbReference>
<dbReference type="InterPro" id="IPR020806">
    <property type="entry name" value="PKS_PP-bd"/>
</dbReference>
<dbReference type="SUPFAM" id="SSF52151">
    <property type="entry name" value="FabD/lysophospholipase-like"/>
    <property type="match status" value="1"/>
</dbReference>
<reference evidence="9 10" key="1">
    <citation type="submission" date="2020-04" db="EMBL/GenBank/DDBJ databases">
        <title>Draft genome of Pyxidicoccus fallax type strain.</title>
        <authorList>
            <person name="Whitworth D.E."/>
        </authorList>
    </citation>
    <scope>NUCLEOTIDE SEQUENCE [LARGE SCALE GENOMIC DNA]</scope>
    <source>
        <strain evidence="9 10">DSM 14698</strain>
    </source>
</reference>
<dbReference type="GO" id="GO:0005737">
    <property type="term" value="C:cytoplasm"/>
    <property type="evidence" value="ECO:0007669"/>
    <property type="project" value="TreeGrafter"/>
</dbReference>
<dbReference type="InterPro" id="IPR009081">
    <property type="entry name" value="PP-bd_ACP"/>
</dbReference>
<dbReference type="GO" id="GO:0071770">
    <property type="term" value="P:DIM/DIP cell wall layer assembly"/>
    <property type="evidence" value="ECO:0007669"/>
    <property type="project" value="TreeGrafter"/>
</dbReference>
<feature type="active site" description="Proton donor; for dehydratase activity" evidence="5">
    <location>
        <position position="1082"/>
    </location>
</feature>
<dbReference type="InterPro" id="IPR042104">
    <property type="entry name" value="PKS_dehydratase_sf"/>
</dbReference>
<dbReference type="FunFam" id="3.40.366.10:FF:000002">
    <property type="entry name" value="Probable polyketide synthase 2"/>
    <property type="match status" value="1"/>
</dbReference>
<dbReference type="PROSITE" id="PS00012">
    <property type="entry name" value="PHOSPHOPANTETHEINE"/>
    <property type="match status" value="1"/>
</dbReference>
<dbReference type="GO" id="GO:0004312">
    <property type="term" value="F:fatty acid synthase activity"/>
    <property type="evidence" value="ECO:0007669"/>
    <property type="project" value="TreeGrafter"/>
</dbReference>
<dbReference type="InterPro" id="IPR020841">
    <property type="entry name" value="PKS_Beta-ketoAc_synthase_dom"/>
</dbReference>
<dbReference type="PROSITE" id="PS00606">
    <property type="entry name" value="KS3_1"/>
    <property type="match status" value="1"/>
</dbReference>
<dbReference type="Pfam" id="PF21089">
    <property type="entry name" value="PKS_DH_N"/>
    <property type="match status" value="1"/>
</dbReference>
<dbReference type="CDD" id="cd08955">
    <property type="entry name" value="KR_2_FAS_SDR_x"/>
    <property type="match status" value="1"/>
</dbReference>
<dbReference type="GO" id="GO:0006633">
    <property type="term" value="P:fatty acid biosynthetic process"/>
    <property type="evidence" value="ECO:0007669"/>
    <property type="project" value="InterPro"/>
</dbReference>
<evidence type="ECO:0000259" key="8">
    <source>
        <dbReference type="PROSITE" id="PS52019"/>
    </source>
</evidence>
<dbReference type="InterPro" id="IPR013968">
    <property type="entry name" value="PKS_KR"/>
</dbReference>
<dbReference type="EMBL" id="JABBJJ010000059">
    <property type="protein sequence ID" value="NMO16194.1"/>
    <property type="molecule type" value="Genomic_DNA"/>
</dbReference>
<evidence type="ECO:0000259" key="6">
    <source>
        <dbReference type="PROSITE" id="PS50075"/>
    </source>
</evidence>
<keyword evidence="2" id="KW-0597">Phosphoprotein</keyword>
<dbReference type="InterPro" id="IPR016035">
    <property type="entry name" value="Acyl_Trfase/lysoPLipase"/>
</dbReference>
<comment type="caution">
    <text evidence="9">The sequence shown here is derived from an EMBL/GenBank/DDBJ whole genome shotgun (WGS) entry which is preliminary data.</text>
</comment>
<dbReference type="Gene3D" id="3.30.70.3290">
    <property type="match status" value="1"/>
</dbReference>
<dbReference type="SMART" id="SM00826">
    <property type="entry name" value="PKS_DH"/>
    <property type="match status" value="1"/>
</dbReference>
<dbReference type="InterPro" id="IPR032821">
    <property type="entry name" value="PKS_assoc"/>
</dbReference>
<feature type="domain" description="Carrier" evidence="6">
    <location>
        <begin position="1708"/>
        <end position="1782"/>
    </location>
</feature>
<dbReference type="PROSITE" id="PS52004">
    <property type="entry name" value="KS3_2"/>
    <property type="match status" value="1"/>
</dbReference>
<dbReference type="InterPro" id="IPR049900">
    <property type="entry name" value="PKS_mFAS_DH"/>
</dbReference>
<evidence type="ECO:0000256" key="2">
    <source>
        <dbReference type="ARBA" id="ARBA00022553"/>
    </source>
</evidence>
<dbReference type="FunFam" id="3.40.47.10:FF:000019">
    <property type="entry name" value="Polyketide synthase type I"/>
    <property type="match status" value="1"/>
</dbReference>
<sequence length="1858" mass="200640">MGCRFPGAKGPEEFWRLLIHGVDAVGEIPKDRWDISTFYDASPDRPGKATTKWGGFVDQPLGAFDAMFFGMSPREAAYLDPMQRWLLEVSWEAFEDAGLKPESLAGSRTGVFVGAFTVDATVYQLQQGNTELLGPHSGTGSAMTMVSNRLSYWYDLRGPSVSLDTACSSSLVAVHLACQSLWSGESTLALAGGASTMFQPGYTISESKAGMLSPDGRCKTFDSRANGYVRGEGAGLVVLKPLSAALRDGDTIHAVIRGTAANQDGRTNGITVPNGEAQKAVAREALRRAGLAPHQVRYIEAHGTGTPVGDPIEARALGEVFGQGRAEGRCVVGSVKTNIGHLEAAAGVAGLIKAALCLKHGQIPPHLHLQRTNPNIDFDALKLRVPRELEPMPAGDGPAVVAVNSFGFGGTNAHALLSEAPKAPVEKAEPVVDGPTLVTLSARSPEALRHLASRWKGLAETSGAPRLREVAGAAATRRTHHPHRLSVVADSYRELADTLHGWLEGATRAGLSTGQASAKARSELAFVYTGMGPQWWGMGRALLGAEPVFRQAVERCDAILGQWTDWSLMKELMAEESRSKMTETRISQPANFAVQVGLTELLRSWGIAPSAIVGHSTGEAASFWASGVLTLEQGCWVVYHRSRLQHLTAGQGKLVAVGIPYEEAVALIEGTEGVSIAAVNSPSSVTLAGEPSALERLVTPLSGRGVFCRFLKVDVPFHSHYMDPLRDELLSSLADLRPVRAKVPLWSTVTGQRAAGPELDAHYWWLNVRDPVRFALAAQNMMADGYRTFVEVGPHPVLGGSINECAQQRNTPVRTLPTLKRGDDDVRGMLGTLGALHALGVSPDWEGVFPGAAKRPVPLPRYAWDHQLYWQESAESRTQRLEPMTHPLLGKRQIAAQPTWQGQVARTSPAWLVDHAIQGAVVFPGAGYLEMGLAALRQATGRATGGVELHDIQFRNALFPREPVSLQTVLDLDDASFTVYSRTSTTEATWQPHTRGRFRAIPTRAAVPGQLAAVKASFAGVPESDATECYERLRSRHFEYGPRFQGLRRLAARGNETLALVELKAEDTADLTGFELPPPLLDVCFQVLIAGTLASGAKEASLPTGIDRIAIHGPLSGRLWVHGRMKDSSRRSMSGSLDVYSEDGRLLVSLEGIRVQSLEASSRSHATPDMFYEMTWHPLAQDSATEPARAAKSWLVLEDAHGLGNRLASALEAAGGSVVRVRPGTAFRASRDGRRFEVNPEKRKHFDRLLAELEARGRPDGVLHLWGLDARPTRELTSDTLMDAQGPGLVALMHLSQALQTAAWSKPPRLWVLTRGAKYVPGDVRTLEVAQSPLWGFAAALFQQEYPELAGGAVDLDPSAPDSEVERLLSLLSRPSMEPLLALRREQLWGERMVPAPRVAGGSLPARLRPDASYLITGGRGGLGLVFARWLVERGARRLVLAGRTPLPERHKWHTVAADSSVGRQLAAVRELEALGASVHAVALDVTDEKRMRAFVEDFRREGWPPIRGVIHAAGVVQPRRFSDLEASHLRDTLAPKLAGGWNLHRLLADAPLDFFVLCSSVNALGFSMGVADYAASNAFLDSLAHARRNQGLQALSVNWSAWDEVGMASEEQVAHDFERRGIIPIRPAQGVEALERAMQHDLRQVVVLAADWQRILRTGYPTAETPAMIRPIAEQLAASAPADEQSGPRENVRAQLAEAKDDATRQRVLEDFLAGVVARTLRLSPEQVDRQLLLQTLGLDSIIAVELRMQMVGGLGVGPTLIELLQGASVTSLAAMLLTRLPSADAAPADAEPAKVESAKPQPPAAAVVMAAPEPAPEVGDLASSLKDLSEEEQQALLLALERELTTEQHGGERLTH</sequence>
<dbReference type="SMART" id="SM00825">
    <property type="entry name" value="PKS_KS"/>
    <property type="match status" value="1"/>
</dbReference>
<dbReference type="GO" id="GO:0004315">
    <property type="term" value="F:3-oxoacyl-[acyl-carrier-protein] synthase activity"/>
    <property type="evidence" value="ECO:0007669"/>
    <property type="project" value="InterPro"/>
</dbReference>
<dbReference type="InterPro" id="IPR049551">
    <property type="entry name" value="PKS_DH_C"/>
</dbReference>
<name>A0A848LCK9_9BACT</name>
<dbReference type="SMART" id="SM00822">
    <property type="entry name" value="PKS_KR"/>
    <property type="match status" value="1"/>
</dbReference>
<dbReference type="GO" id="GO:0005886">
    <property type="term" value="C:plasma membrane"/>
    <property type="evidence" value="ECO:0007669"/>
    <property type="project" value="TreeGrafter"/>
</dbReference>
<accession>A0A848LCK9</accession>
<dbReference type="InterPro" id="IPR050091">
    <property type="entry name" value="PKS_NRPS_Biosynth_Enz"/>
</dbReference>
<dbReference type="InterPro" id="IPR036291">
    <property type="entry name" value="NAD(P)-bd_dom_sf"/>
</dbReference>
<dbReference type="SUPFAM" id="SSF51735">
    <property type="entry name" value="NAD(P)-binding Rossmann-fold domains"/>
    <property type="match status" value="2"/>
</dbReference>
<dbReference type="InterPro" id="IPR014043">
    <property type="entry name" value="Acyl_transferase_dom"/>
</dbReference>
<dbReference type="InterPro" id="IPR036736">
    <property type="entry name" value="ACP-like_sf"/>
</dbReference>
<dbReference type="Gene3D" id="3.40.50.720">
    <property type="entry name" value="NAD(P)-binding Rossmann-like Domain"/>
    <property type="match status" value="1"/>
</dbReference>
<dbReference type="InterPro" id="IPR018201">
    <property type="entry name" value="Ketoacyl_synth_AS"/>
</dbReference>
<evidence type="ECO:0000256" key="5">
    <source>
        <dbReference type="PROSITE-ProRule" id="PRU01363"/>
    </source>
</evidence>
<dbReference type="PANTHER" id="PTHR43775:SF37">
    <property type="entry name" value="SI:DKEY-61P9.11"/>
    <property type="match status" value="1"/>
</dbReference>
<dbReference type="Pfam" id="PF08659">
    <property type="entry name" value="KR"/>
    <property type="match status" value="1"/>
</dbReference>
<dbReference type="InterPro" id="IPR016036">
    <property type="entry name" value="Malonyl_transacylase_ACP-bd"/>
</dbReference>
<feature type="domain" description="PKS/mFAS DH" evidence="8">
    <location>
        <begin position="886"/>
        <end position="1164"/>
    </location>
</feature>
<dbReference type="GO" id="GO:0031177">
    <property type="term" value="F:phosphopantetheine binding"/>
    <property type="evidence" value="ECO:0007669"/>
    <property type="project" value="InterPro"/>
</dbReference>
<keyword evidence="1" id="KW-0596">Phosphopantetheine</keyword>
<keyword evidence="3" id="KW-0808">Transferase</keyword>